<dbReference type="GO" id="GO:0032259">
    <property type="term" value="P:methylation"/>
    <property type="evidence" value="ECO:0007669"/>
    <property type="project" value="InterPro"/>
</dbReference>
<dbReference type="GO" id="GO:0003677">
    <property type="term" value="F:DNA binding"/>
    <property type="evidence" value="ECO:0007669"/>
    <property type="project" value="InterPro"/>
</dbReference>
<dbReference type="OrthoDB" id="9814572at2"/>
<dbReference type="SUPFAM" id="SSF53335">
    <property type="entry name" value="S-adenosyl-L-methionine-dependent methyltransferases"/>
    <property type="match status" value="1"/>
</dbReference>
<reference evidence="7 8" key="1">
    <citation type="submission" date="2016-01" db="EMBL/GenBank/DDBJ databases">
        <title>High potential of lignocellulose degradation of a new Verrucomicrobia species.</title>
        <authorList>
            <person name="Wang Y."/>
            <person name="Shi Y."/>
            <person name="Qiu Z."/>
            <person name="Liu S."/>
            <person name="Yang H."/>
        </authorList>
    </citation>
    <scope>NUCLEOTIDE SEQUENCE [LARGE SCALE GENOMIC DNA]</scope>
    <source>
        <strain evidence="7 8">TSB47</strain>
    </source>
</reference>
<keyword evidence="5" id="KW-0067">ATP-binding</keyword>
<dbReference type="RefSeq" id="WP_068768532.1">
    <property type="nucleotide sequence ID" value="NZ_CP109796.1"/>
</dbReference>
<evidence type="ECO:0000256" key="2">
    <source>
        <dbReference type="ARBA" id="ARBA00022741"/>
    </source>
</evidence>
<dbReference type="Gene3D" id="3.40.50.300">
    <property type="entry name" value="P-loop containing nucleotide triphosphate hydrolases"/>
    <property type="match status" value="2"/>
</dbReference>
<dbReference type="GO" id="GO:0006281">
    <property type="term" value="P:DNA repair"/>
    <property type="evidence" value="ECO:0007669"/>
    <property type="project" value="TreeGrafter"/>
</dbReference>
<dbReference type="InterPro" id="IPR029063">
    <property type="entry name" value="SAM-dependent_MTases_sf"/>
</dbReference>
<dbReference type="Proteomes" id="UP000078486">
    <property type="component" value="Unassembled WGS sequence"/>
</dbReference>
<dbReference type="GO" id="GO:0005524">
    <property type="term" value="F:ATP binding"/>
    <property type="evidence" value="ECO:0007669"/>
    <property type="project" value="UniProtKB-KW"/>
</dbReference>
<evidence type="ECO:0000256" key="3">
    <source>
        <dbReference type="ARBA" id="ARBA00022747"/>
    </source>
</evidence>
<evidence type="ECO:0000256" key="4">
    <source>
        <dbReference type="ARBA" id="ARBA00022801"/>
    </source>
</evidence>
<evidence type="ECO:0000259" key="6">
    <source>
        <dbReference type="PROSITE" id="PS51192"/>
    </source>
</evidence>
<evidence type="ECO:0000256" key="5">
    <source>
        <dbReference type="ARBA" id="ARBA00022840"/>
    </source>
</evidence>
<evidence type="ECO:0000313" key="7">
    <source>
        <dbReference type="EMBL" id="OAM91763.1"/>
    </source>
</evidence>
<dbReference type="PANTHER" id="PTHR45626">
    <property type="entry name" value="TRANSCRIPTION TERMINATION FACTOR 2-RELATED"/>
    <property type="match status" value="1"/>
</dbReference>
<dbReference type="STRING" id="1184151.AW736_01605"/>
<dbReference type="SMART" id="SM00487">
    <property type="entry name" value="DEXDc"/>
    <property type="match status" value="1"/>
</dbReference>
<dbReference type="AlphaFoldDB" id="A0A178IPG4"/>
<evidence type="ECO:0000313" key="8">
    <source>
        <dbReference type="Proteomes" id="UP000078486"/>
    </source>
</evidence>
<keyword evidence="2" id="KW-0547">Nucleotide-binding</keyword>
<dbReference type="GO" id="GO:0008094">
    <property type="term" value="F:ATP-dependent activity, acting on DNA"/>
    <property type="evidence" value="ECO:0007669"/>
    <property type="project" value="TreeGrafter"/>
</dbReference>
<dbReference type="InterPro" id="IPR050628">
    <property type="entry name" value="SNF2_RAD54_helicase_TF"/>
</dbReference>
<accession>A0A178IPG4</accession>
<dbReference type="GO" id="GO:0008170">
    <property type="term" value="F:N-methyltransferase activity"/>
    <property type="evidence" value="ECO:0007669"/>
    <property type="project" value="InterPro"/>
</dbReference>
<dbReference type="PROSITE" id="PS00092">
    <property type="entry name" value="N6_MTASE"/>
    <property type="match status" value="1"/>
</dbReference>
<dbReference type="EMBL" id="LRRQ01000015">
    <property type="protein sequence ID" value="OAM91763.1"/>
    <property type="molecule type" value="Genomic_DNA"/>
</dbReference>
<gene>
    <name evidence="7" type="ORF">AW736_01605</name>
</gene>
<evidence type="ECO:0000256" key="1">
    <source>
        <dbReference type="ARBA" id="ARBA00006594"/>
    </source>
</evidence>
<organism evidence="7 8">
    <name type="scientific">Termitidicoccus mucosus</name>
    <dbReference type="NCBI Taxonomy" id="1184151"/>
    <lineage>
        <taxon>Bacteria</taxon>
        <taxon>Pseudomonadati</taxon>
        <taxon>Verrucomicrobiota</taxon>
        <taxon>Opitutia</taxon>
        <taxon>Opitutales</taxon>
        <taxon>Opitutaceae</taxon>
        <taxon>Termitidicoccus</taxon>
    </lineage>
</organism>
<keyword evidence="8" id="KW-1185">Reference proteome</keyword>
<keyword evidence="3" id="KW-0680">Restriction system</keyword>
<dbReference type="CDD" id="cd02440">
    <property type="entry name" value="AdoMet_MTases"/>
    <property type="match status" value="1"/>
</dbReference>
<dbReference type="GO" id="GO:0016787">
    <property type="term" value="F:hydrolase activity"/>
    <property type="evidence" value="ECO:0007669"/>
    <property type="project" value="UniProtKB-KW"/>
</dbReference>
<comment type="similarity">
    <text evidence="1">Belongs to the N(4)/N(6)-methyltransferase family.</text>
</comment>
<protein>
    <recommendedName>
        <fullName evidence="6">Helicase ATP-binding domain-containing protein</fullName>
    </recommendedName>
</protein>
<feature type="domain" description="Helicase ATP-binding" evidence="6">
    <location>
        <begin position="531"/>
        <end position="700"/>
    </location>
</feature>
<dbReference type="InterPro" id="IPR000330">
    <property type="entry name" value="SNF2_N"/>
</dbReference>
<dbReference type="InterPro" id="IPR002052">
    <property type="entry name" value="DNA_methylase_N6_adenine_CS"/>
</dbReference>
<name>A0A178IPG4_9BACT</name>
<sequence>MPPYTASETAIPHEHRAQINTGILALIRGGRQPGQTKVFQGYTGKGGLHGLVFGDFAGRHDYSAAKRALEQGQFFTPDWIVRLIADFLAPEPAETVIDPACGSGAFANHFPDNFTGGDIDRDSLDVARYLYSKATFHETDLRDPRHAGVYDYVVGNPPFALRWTAPACPMGNELHAASSEDVFLWKTRELAKPGGSVCFVCPEAWLRDDIIHAKAIKFIREHFVFAAEVLLPADAFKNAGVADFATKIILLRKLIPNEKPSDARPVVIDGKNLPPLEILKQWRDATPDYRQFRAGLKNLRGQLARDILRDQASRHDTPVQERYRFLNRLQNLSKFKDYKDEAKKILTIWEGREKEEERPEGEKNDSFYFQNCKPRASRRLKKALRQANHPQAAQPVIRVIRDKHGIRAKACNTAAQRLLSKHPLDWPNSSLHDNSIADWHLRQEQKALAETIARHNTKPSKNKNREPIKFERLNCDKIIARIQHDRQSLETPLKSERNPTGLDQATEFMENFYGKLAGKGIEIRGAQIQKLARAALKPCAWLAWEMGCGKSLAALAWTAFKHARVPENKPAFALITSSALAIELHWKPYLEHLEIPFIQPDSRETWKVLQNETNNPARLLLATHHQLAKHAKLIRDLGRRGLLRTAIIDESDEFASRAAARSRAAITALRKLKHRLLLTGTPTRNHASELFNQLTLLLHGQSFFRCIAPTVIKLDKKNDCFKTESNPDFHQPYSGRGGFALFKRAHAPSRPTVMGAQKNIPDTHCEAELVAFLDQIRSRLRLSEILDHTPCTHQVVNLTLSPAEQTAYDTLQKDIRDIARKNLKTLQNAALWGDRKNALLALAHALRMLQQAVSPAPEDDPNPTSKERAIIRLIREGGNSHTAVGTIWKKNVPRLAATLRHVFPDRTVIDFDGDDSFRQRAEKLRQLNAAPSAILVSTQQSCRSSLNIPIVSEIIAEALPWNFPALNQWAMRFCRFTSKKTVRVHMLVSIGTIEERILGLLMRKQKVNKPLAGDDFVSETDLLDEYGIESSPLLELARYLAGDAYITPSLLDRPNTTSRQLAA</sequence>
<proteinExistence type="inferred from homology"/>
<dbReference type="Pfam" id="PF00176">
    <property type="entry name" value="SNF2-rel_dom"/>
    <property type="match status" value="1"/>
</dbReference>
<dbReference type="PRINTS" id="PR00507">
    <property type="entry name" value="N12N6MTFRASE"/>
</dbReference>
<dbReference type="InterPro" id="IPR003356">
    <property type="entry name" value="DNA_methylase_A-5"/>
</dbReference>
<comment type="caution">
    <text evidence="7">The sequence shown here is derived from an EMBL/GenBank/DDBJ whole genome shotgun (WGS) entry which is preliminary data.</text>
</comment>
<dbReference type="PANTHER" id="PTHR45626:SF14">
    <property type="entry name" value="ATP-DEPENDENT DNA HELICASE (EUROFUNG)"/>
    <property type="match status" value="1"/>
</dbReference>
<dbReference type="SUPFAM" id="SSF52540">
    <property type="entry name" value="P-loop containing nucleoside triphosphate hydrolases"/>
    <property type="match status" value="2"/>
</dbReference>
<dbReference type="Pfam" id="PF02384">
    <property type="entry name" value="N6_Mtase"/>
    <property type="match status" value="1"/>
</dbReference>
<dbReference type="InterPro" id="IPR027417">
    <property type="entry name" value="P-loop_NTPase"/>
</dbReference>
<keyword evidence="4" id="KW-0378">Hydrolase</keyword>
<dbReference type="Gene3D" id="3.40.50.150">
    <property type="entry name" value="Vaccinia Virus protein VP39"/>
    <property type="match status" value="1"/>
</dbReference>
<dbReference type="GO" id="GO:0009307">
    <property type="term" value="P:DNA restriction-modification system"/>
    <property type="evidence" value="ECO:0007669"/>
    <property type="project" value="UniProtKB-KW"/>
</dbReference>
<dbReference type="InterPro" id="IPR014001">
    <property type="entry name" value="Helicase_ATP-bd"/>
</dbReference>
<dbReference type="PROSITE" id="PS51192">
    <property type="entry name" value="HELICASE_ATP_BIND_1"/>
    <property type="match status" value="1"/>
</dbReference>